<dbReference type="Proteomes" id="UP000008311">
    <property type="component" value="Unassembled WGS sequence"/>
</dbReference>
<sequence>MANVHYCFLTAEKVESAVQSLREELGEQHWHFLAYFSCTMIFKAIKMMLNQPRGCHTFSIDGATP</sequence>
<keyword evidence="2" id="KW-1185">Reference proteome</keyword>
<organism evidence="1 2">
    <name type="scientific">Ricinus communis</name>
    <name type="common">Castor bean</name>
    <dbReference type="NCBI Taxonomy" id="3988"/>
    <lineage>
        <taxon>Eukaryota</taxon>
        <taxon>Viridiplantae</taxon>
        <taxon>Streptophyta</taxon>
        <taxon>Embryophyta</taxon>
        <taxon>Tracheophyta</taxon>
        <taxon>Spermatophyta</taxon>
        <taxon>Magnoliopsida</taxon>
        <taxon>eudicotyledons</taxon>
        <taxon>Gunneridae</taxon>
        <taxon>Pentapetalae</taxon>
        <taxon>rosids</taxon>
        <taxon>fabids</taxon>
        <taxon>Malpighiales</taxon>
        <taxon>Euphorbiaceae</taxon>
        <taxon>Acalyphoideae</taxon>
        <taxon>Acalypheae</taxon>
        <taxon>Ricinus</taxon>
    </lineage>
</organism>
<accession>B9TAA8</accession>
<feature type="non-terminal residue" evidence="1">
    <location>
        <position position="65"/>
    </location>
</feature>
<proteinExistence type="predicted"/>
<protein>
    <submittedName>
        <fullName evidence="1">Uncharacterized protein</fullName>
    </submittedName>
</protein>
<dbReference type="EMBL" id="EQ975669">
    <property type="protein sequence ID" value="EEF27207.1"/>
    <property type="molecule type" value="Genomic_DNA"/>
</dbReference>
<dbReference type="InParanoid" id="B9TAA8"/>
<gene>
    <name evidence="1" type="ORF">RCOM_2117890</name>
</gene>
<name>B9TAA8_RICCO</name>
<evidence type="ECO:0000313" key="1">
    <source>
        <dbReference type="EMBL" id="EEF27207.1"/>
    </source>
</evidence>
<dbReference type="AlphaFoldDB" id="B9TAA8"/>
<evidence type="ECO:0000313" key="2">
    <source>
        <dbReference type="Proteomes" id="UP000008311"/>
    </source>
</evidence>
<reference evidence="2" key="1">
    <citation type="journal article" date="2010" name="Nat. Biotechnol.">
        <title>Draft genome sequence of the oilseed species Ricinus communis.</title>
        <authorList>
            <person name="Chan A.P."/>
            <person name="Crabtree J."/>
            <person name="Zhao Q."/>
            <person name="Lorenzi H."/>
            <person name="Orvis J."/>
            <person name="Puiu D."/>
            <person name="Melake-Berhan A."/>
            <person name="Jones K.M."/>
            <person name="Redman J."/>
            <person name="Chen G."/>
            <person name="Cahoon E.B."/>
            <person name="Gedil M."/>
            <person name="Stanke M."/>
            <person name="Haas B.J."/>
            <person name="Wortman J.R."/>
            <person name="Fraser-Liggett C.M."/>
            <person name="Ravel J."/>
            <person name="Rabinowicz P.D."/>
        </authorList>
    </citation>
    <scope>NUCLEOTIDE SEQUENCE [LARGE SCALE GENOMIC DNA]</scope>
    <source>
        <strain evidence="2">cv. Hale</strain>
    </source>
</reference>